<feature type="region of interest" description="Disordered" evidence="1">
    <location>
        <begin position="72"/>
        <end position="144"/>
    </location>
</feature>
<dbReference type="PANTHER" id="PTHR44984">
    <property type="entry name" value="SERINE/THREONINE-PROTEIN KINASE NEK3"/>
    <property type="match status" value="1"/>
</dbReference>
<proteinExistence type="predicted"/>
<keyword evidence="3" id="KW-1185">Reference proteome</keyword>
<dbReference type="Proteomes" id="UP001159641">
    <property type="component" value="Unassembled WGS sequence"/>
</dbReference>
<organism evidence="2 3">
    <name type="scientific">Eschrichtius robustus</name>
    <name type="common">California gray whale</name>
    <name type="synonym">Eschrichtius gibbosus</name>
    <dbReference type="NCBI Taxonomy" id="9764"/>
    <lineage>
        <taxon>Eukaryota</taxon>
        <taxon>Metazoa</taxon>
        <taxon>Chordata</taxon>
        <taxon>Craniata</taxon>
        <taxon>Vertebrata</taxon>
        <taxon>Euteleostomi</taxon>
        <taxon>Mammalia</taxon>
        <taxon>Eutheria</taxon>
        <taxon>Laurasiatheria</taxon>
        <taxon>Artiodactyla</taxon>
        <taxon>Whippomorpha</taxon>
        <taxon>Cetacea</taxon>
        <taxon>Mysticeti</taxon>
        <taxon>Eschrichtiidae</taxon>
        <taxon>Eschrichtius</taxon>
    </lineage>
</organism>
<reference evidence="2 3" key="1">
    <citation type="submission" date="2022-11" db="EMBL/GenBank/DDBJ databases">
        <title>Whole genome sequence of Eschrichtius robustus ER-17-0199.</title>
        <authorList>
            <person name="Bruniche-Olsen A."/>
            <person name="Black A.N."/>
            <person name="Fields C.J."/>
            <person name="Walden K."/>
            <person name="Dewoody J.A."/>
        </authorList>
    </citation>
    <scope>NUCLEOTIDE SEQUENCE [LARGE SCALE GENOMIC DNA]</scope>
    <source>
        <strain evidence="2">ER-17-0199</strain>
        <tissue evidence="2">Blubber</tissue>
    </source>
</reference>
<evidence type="ECO:0000256" key="1">
    <source>
        <dbReference type="SAM" id="MobiDB-lite"/>
    </source>
</evidence>
<accession>A0AB34H1A9</accession>
<protein>
    <submittedName>
        <fullName evidence="2">Uncharacterized protein</fullName>
    </submittedName>
</protein>
<comment type="caution">
    <text evidence="2">The sequence shown here is derived from an EMBL/GenBank/DDBJ whole genome shotgun (WGS) entry which is preliminary data.</text>
</comment>
<sequence length="144" mass="15882">MAAADVTSTGSTVPEDGRVIVIEGIPENRKQWRLETPGTLMSVLTAAHLTSSSFSANDGEFVGPLKQWLPKEDEGKVEVASDIEVDEEQPEPRSDDDDTNFEESEDELRNEVVKSLEKLSTSKEAEKREEVSSSSKDAEKKERG</sequence>
<dbReference type="PANTHER" id="PTHR44984:SF1">
    <property type="entry name" value="SERINE_THREONINE-PROTEIN KINASE NEK3"/>
    <property type="match status" value="1"/>
</dbReference>
<name>A0AB34H1A9_ESCRO</name>
<evidence type="ECO:0000313" key="3">
    <source>
        <dbReference type="Proteomes" id="UP001159641"/>
    </source>
</evidence>
<evidence type="ECO:0000313" key="2">
    <source>
        <dbReference type="EMBL" id="KAJ8785528.1"/>
    </source>
</evidence>
<gene>
    <name evidence="2" type="ORF">J1605_007125</name>
</gene>
<dbReference type="AlphaFoldDB" id="A0AB34H1A9"/>
<dbReference type="EMBL" id="JAIQCJ010002014">
    <property type="protein sequence ID" value="KAJ8785528.1"/>
    <property type="molecule type" value="Genomic_DNA"/>
</dbReference>
<feature type="compositionally biased region" description="Acidic residues" evidence="1">
    <location>
        <begin position="81"/>
        <end position="106"/>
    </location>
</feature>
<feature type="compositionally biased region" description="Basic and acidic residues" evidence="1">
    <location>
        <begin position="107"/>
        <end position="144"/>
    </location>
</feature>